<dbReference type="KEGG" id="pte:PTT_00270"/>
<organism evidence="2">
    <name type="scientific">Pyrenophora teres f. teres (strain 0-1)</name>
    <name type="common">Barley net blotch fungus</name>
    <name type="synonym">Drechslera teres f. teres</name>
    <dbReference type="NCBI Taxonomy" id="861557"/>
    <lineage>
        <taxon>Eukaryota</taxon>
        <taxon>Fungi</taxon>
        <taxon>Dikarya</taxon>
        <taxon>Ascomycota</taxon>
        <taxon>Pezizomycotina</taxon>
        <taxon>Dothideomycetes</taxon>
        <taxon>Pleosporomycetidae</taxon>
        <taxon>Pleosporales</taxon>
        <taxon>Pleosporineae</taxon>
        <taxon>Pleosporaceae</taxon>
        <taxon>Pyrenophora</taxon>
    </lineage>
</organism>
<dbReference type="OrthoDB" id="428159at2759"/>
<keyword evidence="2" id="KW-1185">Reference proteome</keyword>
<accession>E3RCD1</accession>
<sequence length="197" mass="21887">MPMEKRLLEYPEVPKVTKDKIPVEGDTFSETSQAQLTLPFTAIFSPTDRSCLDNISDPFVTLSKRSAWIVASAHVNDSRGQITVKTTVTRGISKSQAEEITNSAGVEVSASYGIGGFSMGVSLNYQFTSTKSSSYTEYQESTREQTYTIPEYHATVFFIRHMWLKAHRSNGTSELCEIGFNANEDIHLVGVDLDRPS</sequence>
<dbReference type="HOGENOM" id="CLU_1384788_0_0_1"/>
<dbReference type="Proteomes" id="UP000001067">
    <property type="component" value="Unassembled WGS sequence"/>
</dbReference>
<dbReference type="eggNOG" id="ENOG502TMBK">
    <property type="taxonomic scope" value="Eukaryota"/>
</dbReference>
<evidence type="ECO:0000313" key="2">
    <source>
        <dbReference type="Proteomes" id="UP000001067"/>
    </source>
</evidence>
<dbReference type="EMBL" id="GL531805">
    <property type="protein sequence ID" value="EFQ96621.1"/>
    <property type="molecule type" value="Genomic_DNA"/>
</dbReference>
<protein>
    <submittedName>
        <fullName evidence="1">Uncharacterized protein</fullName>
    </submittedName>
</protein>
<proteinExistence type="predicted"/>
<name>E3RCD1_PYRTT</name>
<gene>
    <name evidence="1" type="ORF">PTT_00270</name>
</gene>
<evidence type="ECO:0000313" key="1">
    <source>
        <dbReference type="EMBL" id="EFQ96621.1"/>
    </source>
</evidence>
<reference evidence="1 2" key="1">
    <citation type="journal article" date="2010" name="Genome Biol.">
        <title>A first genome assembly of the barley fungal pathogen Pyrenophora teres f. teres.</title>
        <authorList>
            <person name="Ellwood S.R."/>
            <person name="Liu Z."/>
            <person name="Syme R.A."/>
            <person name="Lai Z."/>
            <person name="Hane J.K."/>
            <person name="Keiper F."/>
            <person name="Moffat C.S."/>
            <person name="Oliver R.P."/>
            <person name="Friesen T.L."/>
        </authorList>
    </citation>
    <scope>NUCLEOTIDE SEQUENCE [LARGE SCALE GENOMIC DNA]</scope>
    <source>
        <strain evidence="1 2">0-1</strain>
    </source>
</reference>
<dbReference type="AlphaFoldDB" id="E3RCD1"/>